<evidence type="ECO:0000256" key="3">
    <source>
        <dbReference type="ARBA" id="ARBA00022989"/>
    </source>
</evidence>
<dbReference type="Proteomes" id="UP000187172">
    <property type="component" value="Unassembled WGS sequence"/>
</dbReference>
<keyword evidence="3 5" id="KW-1133">Transmembrane helix</keyword>
<evidence type="ECO:0000313" key="7">
    <source>
        <dbReference type="EMBL" id="OMF51948.1"/>
    </source>
</evidence>
<dbReference type="InterPro" id="IPR022764">
    <property type="entry name" value="Peptidase_S54_rhomboid_dom"/>
</dbReference>
<dbReference type="InterPro" id="IPR035952">
    <property type="entry name" value="Rhomboid-like_sf"/>
</dbReference>
<dbReference type="GO" id="GO:0016020">
    <property type="term" value="C:membrane"/>
    <property type="evidence" value="ECO:0007669"/>
    <property type="project" value="UniProtKB-SubCell"/>
</dbReference>
<evidence type="ECO:0000259" key="6">
    <source>
        <dbReference type="Pfam" id="PF01694"/>
    </source>
</evidence>
<name>A0A1R1EJF1_9BACL</name>
<feature type="transmembrane region" description="Helical" evidence="5">
    <location>
        <begin position="12"/>
        <end position="37"/>
    </location>
</feature>
<dbReference type="Pfam" id="PF01694">
    <property type="entry name" value="Rhomboid"/>
    <property type="match status" value="1"/>
</dbReference>
<dbReference type="AlphaFoldDB" id="A0A1R1EJF1"/>
<evidence type="ECO:0000256" key="2">
    <source>
        <dbReference type="ARBA" id="ARBA00022692"/>
    </source>
</evidence>
<dbReference type="RefSeq" id="WP_076173374.1">
    <property type="nucleotide sequence ID" value="NZ_MRTP01000008.1"/>
</dbReference>
<gene>
    <name evidence="7" type="ORF">BK138_24265</name>
</gene>
<evidence type="ECO:0000256" key="4">
    <source>
        <dbReference type="ARBA" id="ARBA00023136"/>
    </source>
</evidence>
<keyword evidence="2 5" id="KW-0812">Transmembrane</keyword>
<dbReference type="SUPFAM" id="SSF144091">
    <property type="entry name" value="Rhomboid-like"/>
    <property type="match status" value="1"/>
</dbReference>
<feature type="transmembrane region" description="Helical" evidence="5">
    <location>
        <begin position="117"/>
        <end position="134"/>
    </location>
</feature>
<dbReference type="Gene3D" id="1.20.1540.10">
    <property type="entry name" value="Rhomboid-like"/>
    <property type="match status" value="1"/>
</dbReference>
<keyword evidence="4 5" id="KW-0472">Membrane</keyword>
<feature type="domain" description="Peptidase S54 rhomboid" evidence="6">
    <location>
        <begin position="53"/>
        <end position="188"/>
    </location>
</feature>
<keyword evidence="8" id="KW-1185">Reference proteome</keyword>
<reference evidence="7 8" key="1">
    <citation type="submission" date="2016-11" db="EMBL/GenBank/DDBJ databases">
        <title>Paenibacillus species isolates.</title>
        <authorList>
            <person name="Beno S.M."/>
        </authorList>
    </citation>
    <scope>NUCLEOTIDE SEQUENCE [LARGE SCALE GENOMIC DNA]</scope>
    <source>
        <strain evidence="7 8">FSL R5-0378</strain>
    </source>
</reference>
<comment type="subcellular location">
    <subcellularLocation>
        <location evidence="1">Membrane</location>
        <topology evidence="1">Multi-pass membrane protein</topology>
    </subcellularLocation>
</comment>
<dbReference type="EMBL" id="MRTP01000008">
    <property type="protein sequence ID" value="OMF51948.1"/>
    <property type="molecule type" value="Genomic_DNA"/>
</dbReference>
<evidence type="ECO:0000313" key="8">
    <source>
        <dbReference type="Proteomes" id="UP000187172"/>
    </source>
</evidence>
<dbReference type="PANTHER" id="PTHR43066">
    <property type="entry name" value="RHOMBOID-RELATED PROTEIN"/>
    <property type="match status" value="1"/>
</dbReference>
<comment type="caution">
    <text evidence="7">The sequence shown here is derived from an EMBL/GenBank/DDBJ whole genome shotgun (WGS) entry which is preliminary data.</text>
</comment>
<evidence type="ECO:0000256" key="5">
    <source>
        <dbReference type="SAM" id="Phobius"/>
    </source>
</evidence>
<dbReference type="STRING" id="297318.BK138_24265"/>
<sequence>MGIHLSEFRTLYPVTFYIIAINTCAFIITVIFNWIYGDGYVQTSFGITSGRYEPWRFITYAFLHNGIQHYLGNNLFLYIMTPPIEYILGRRKFLIFILINIVVTPMGDFLFWSTDSLVGSSGICFGIMAIYYYLMISKRVVLSKQTVIILVIWSFLGWGSTFLMEHISISGHITGFVWGILFSLMVFRKNESIHHSKSHMN</sequence>
<feature type="transmembrane region" description="Helical" evidence="5">
    <location>
        <begin position="146"/>
        <end position="163"/>
    </location>
</feature>
<accession>A0A1R1EJF1</accession>
<proteinExistence type="predicted"/>
<evidence type="ECO:0000256" key="1">
    <source>
        <dbReference type="ARBA" id="ARBA00004141"/>
    </source>
</evidence>
<organism evidence="7 8">
    <name type="scientific">Paenibacillus rhizosphaerae</name>
    <dbReference type="NCBI Taxonomy" id="297318"/>
    <lineage>
        <taxon>Bacteria</taxon>
        <taxon>Bacillati</taxon>
        <taxon>Bacillota</taxon>
        <taxon>Bacilli</taxon>
        <taxon>Bacillales</taxon>
        <taxon>Paenibacillaceae</taxon>
        <taxon>Paenibacillus</taxon>
    </lineage>
</organism>
<protein>
    <recommendedName>
        <fullName evidence="6">Peptidase S54 rhomboid domain-containing protein</fullName>
    </recommendedName>
</protein>
<feature type="transmembrane region" description="Helical" evidence="5">
    <location>
        <begin position="169"/>
        <end position="187"/>
    </location>
</feature>
<dbReference type="GO" id="GO:0004252">
    <property type="term" value="F:serine-type endopeptidase activity"/>
    <property type="evidence" value="ECO:0007669"/>
    <property type="project" value="InterPro"/>
</dbReference>
<feature type="transmembrane region" description="Helical" evidence="5">
    <location>
        <begin position="93"/>
        <end position="111"/>
    </location>
</feature>
<dbReference type="PANTHER" id="PTHR43066:SF11">
    <property type="entry name" value="PEPTIDASE S54 RHOMBOID DOMAIN-CONTAINING PROTEIN"/>
    <property type="match status" value="1"/>
</dbReference>